<reference evidence="2" key="1">
    <citation type="submission" date="2011-03" db="EMBL/GenBank/DDBJ databases">
        <title>Draft genome sequence of Brevundimonas diminuta.</title>
        <authorList>
            <person name="Brown P.J.B."/>
            <person name="Buechlein A."/>
            <person name="Hemmerich C."/>
            <person name="Brun Y.V."/>
        </authorList>
    </citation>
    <scope>NUCLEOTIDE SEQUENCE [LARGE SCALE GENOMIC DNA]</scope>
    <source>
        <strain evidence="2">C19</strain>
    </source>
</reference>
<dbReference type="RefSeq" id="WP_006271624.1">
    <property type="nucleotide sequence ID" value="NZ_GL883077.1"/>
</dbReference>
<gene>
    <name evidence="1" type="ORF">ABI_08850</name>
</gene>
<dbReference type="AlphaFoldDB" id="F4QGC1"/>
<name>F4QGC1_9CAUL</name>
<organism evidence="1 2">
    <name type="scientific">Asticcacaulis biprosthecium C19</name>
    <dbReference type="NCBI Taxonomy" id="715226"/>
    <lineage>
        <taxon>Bacteria</taxon>
        <taxon>Pseudomonadati</taxon>
        <taxon>Pseudomonadota</taxon>
        <taxon>Alphaproteobacteria</taxon>
        <taxon>Caulobacterales</taxon>
        <taxon>Caulobacteraceae</taxon>
        <taxon>Asticcacaulis</taxon>
    </lineage>
</organism>
<evidence type="ECO:0000313" key="2">
    <source>
        <dbReference type="Proteomes" id="UP000006512"/>
    </source>
</evidence>
<sequence>MAKLIILDSDRCRDLVTAAALNKQLPEVLSPFEDKLLWDLTQRALGGVDAATEEEWRAFELALEGLRKALNGSECVATQAGLVVTPAKVVA</sequence>
<dbReference type="EMBL" id="GL883077">
    <property type="protein sequence ID" value="EGF92449.1"/>
    <property type="molecule type" value="Genomic_DNA"/>
</dbReference>
<dbReference type="STRING" id="715226.ABI_08850"/>
<protein>
    <submittedName>
        <fullName evidence="1">Uncharacterized protein</fullName>
    </submittedName>
</protein>
<keyword evidence="2" id="KW-1185">Reference proteome</keyword>
<dbReference type="Proteomes" id="UP000006512">
    <property type="component" value="Unassembled WGS sequence"/>
</dbReference>
<accession>F4QGC1</accession>
<dbReference type="HOGENOM" id="CLU_2420646_0_0_5"/>
<proteinExistence type="predicted"/>
<evidence type="ECO:0000313" key="1">
    <source>
        <dbReference type="EMBL" id="EGF92449.1"/>
    </source>
</evidence>